<organism evidence="5 6">
    <name type="scientific">Candidatus Berkelbacteria bacterium RIFOXYA2_FULL_43_10</name>
    <dbReference type="NCBI Taxonomy" id="1797472"/>
    <lineage>
        <taxon>Bacteria</taxon>
        <taxon>Candidatus Berkelbacteria</taxon>
    </lineage>
</organism>
<proteinExistence type="predicted"/>
<dbReference type="InterPro" id="IPR027417">
    <property type="entry name" value="P-loop_NTPase"/>
</dbReference>
<dbReference type="InterPro" id="IPR017871">
    <property type="entry name" value="ABC_transporter-like_CS"/>
</dbReference>
<evidence type="ECO:0000256" key="2">
    <source>
        <dbReference type="ARBA" id="ARBA00022741"/>
    </source>
</evidence>
<dbReference type="GO" id="GO:0005524">
    <property type="term" value="F:ATP binding"/>
    <property type="evidence" value="ECO:0007669"/>
    <property type="project" value="UniProtKB-KW"/>
</dbReference>
<dbReference type="PANTHER" id="PTHR24220:SF86">
    <property type="entry name" value="ABC TRANSPORTER ABCH.1"/>
    <property type="match status" value="1"/>
</dbReference>
<dbReference type="InterPro" id="IPR003439">
    <property type="entry name" value="ABC_transporter-like_ATP-bd"/>
</dbReference>
<evidence type="ECO:0000259" key="4">
    <source>
        <dbReference type="PROSITE" id="PS50893"/>
    </source>
</evidence>
<keyword evidence="2" id="KW-0547">Nucleotide-binding</keyword>
<comment type="caution">
    <text evidence="5">The sequence shown here is derived from an EMBL/GenBank/DDBJ whole genome shotgun (WGS) entry which is preliminary data.</text>
</comment>
<dbReference type="SUPFAM" id="SSF52540">
    <property type="entry name" value="P-loop containing nucleoside triphosphate hydrolases"/>
    <property type="match status" value="1"/>
</dbReference>
<dbReference type="Pfam" id="PF00005">
    <property type="entry name" value="ABC_tran"/>
    <property type="match status" value="1"/>
</dbReference>
<dbReference type="GO" id="GO:0022857">
    <property type="term" value="F:transmembrane transporter activity"/>
    <property type="evidence" value="ECO:0007669"/>
    <property type="project" value="TreeGrafter"/>
</dbReference>
<evidence type="ECO:0000256" key="3">
    <source>
        <dbReference type="ARBA" id="ARBA00022840"/>
    </source>
</evidence>
<gene>
    <name evidence="5" type="ORF">A2215_02355</name>
</gene>
<dbReference type="FunFam" id="3.40.50.300:FF:000032">
    <property type="entry name" value="Export ABC transporter ATP-binding protein"/>
    <property type="match status" value="1"/>
</dbReference>
<dbReference type="PROSITE" id="PS50893">
    <property type="entry name" value="ABC_TRANSPORTER_2"/>
    <property type="match status" value="1"/>
</dbReference>
<dbReference type="Proteomes" id="UP000178583">
    <property type="component" value="Unassembled WGS sequence"/>
</dbReference>
<dbReference type="GO" id="GO:0016887">
    <property type="term" value="F:ATP hydrolysis activity"/>
    <property type="evidence" value="ECO:0007669"/>
    <property type="project" value="InterPro"/>
</dbReference>
<protein>
    <submittedName>
        <fullName evidence="5">ABC transporter ATP-binding protein</fullName>
    </submittedName>
</protein>
<feature type="domain" description="ABC transporter" evidence="4">
    <location>
        <begin position="6"/>
        <end position="231"/>
    </location>
</feature>
<keyword evidence="3 5" id="KW-0067">ATP-binding</keyword>
<dbReference type="CDD" id="cd03255">
    <property type="entry name" value="ABC_MJ0796_LolCDE_FtsE"/>
    <property type="match status" value="1"/>
</dbReference>
<dbReference type="GO" id="GO:0098796">
    <property type="term" value="C:membrane protein complex"/>
    <property type="evidence" value="ECO:0007669"/>
    <property type="project" value="UniProtKB-ARBA"/>
</dbReference>
<evidence type="ECO:0000256" key="1">
    <source>
        <dbReference type="ARBA" id="ARBA00022448"/>
    </source>
</evidence>
<keyword evidence="1" id="KW-0813">Transport</keyword>
<dbReference type="InterPro" id="IPR017911">
    <property type="entry name" value="MacB-like_ATP-bd"/>
</dbReference>
<dbReference type="STRING" id="1797472.A2215_02355"/>
<evidence type="ECO:0000313" key="5">
    <source>
        <dbReference type="EMBL" id="OGD62734.1"/>
    </source>
</evidence>
<sequence>MNKIVFEAKNIHKSYRMSKRNIVQALSGVDIEVRQGDFVAIVGPSGCGKSTLMHILGLLDRPDEGILKIDGQDLSHLKEKKAYRIRAKKIGFIFQGFNLIPTLTAFENVLLAGKYGGMKLIDRKERATELLAILGLEDRMHHKPNELSGGQQQRVAIARALVNNPSLILADEPTGELDSKTSLEIMSILKKLNKDENKTFMIVTHNLEVAKECRRIVKMEDGRIVADSMRK</sequence>
<accession>A0A1F5E647</accession>
<dbReference type="PROSITE" id="PS00211">
    <property type="entry name" value="ABC_TRANSPORTER_1"/>
    <property type="match status" value="1"/>
</dbReference>
<evidence type="ECO:0000313" key="6">
    <source>
        <dbReference type="Proteomes" id="UP000178583"/>
    </source>
</evidence>
<reference evidence="5 6" key="1">
    <citation type="journal article" date="2016" name="Nat. Commun.">
        <title>Thousands of microbial genomes shed light on interconnected biogeochemical processes in an aquifer system.</title>
        <authorList>
            <person name="Anantharaman K."/>
            <person name="Brown C.T."/>
            <person name="Hug L.A."/>
            <person name="Sharon I."/>
            <person name="Castelle C.J."/>
            <person name="Probst A.J."/>
            <person name="Thomas B.C."/>
            <person name="Singh A."/>
            <person name="Wilkins M.J."/>
            <person name="Karaoz U."/>
            <person name="Brodie E.L."/>
            <person name="Williams K.H."/>
            <person name="Hubbard S.S."/>
            <person name="Banfield J.F."/>
        </authorList>
    </citation>
    <scope>NUCLEOTIDE SEQUENCE [LARGE SCALE GENOMIC DNA]</scope>
</reference>
<dbReference type="PANTHER" id="PTHR24220">
    <property type="entry name" value="IMPORT ATP-BINDING PROTEIN"/>
    <property type="match status" value="1"/>
</dbReference>
<dbReference type="GO" id="GO:0005886">
    <property type="term" value="C:plasma membrane"/>
    <property type="evidence" value="ECO:0007669"/>
    <property type="project" value="TreeGrafter"/>
</dbReference>
<dbReference type="Gene3D" id="3.40.50.300">
    <property type="entry name" value="P-loop containing nucleotide triphosphate hydrolases"/>
    <property type="match status" value="1"/>
</dbReference>
<dbReference type="AlphaFoldDB" id="A0A1F5E647"/>
<dbReference type="InterPro" id="IPR003593">
    <property type="entry name" value="AAA+_ATPase"/>
</dbReference>
<dbReference type="SMART" id="SM00382">
    <property type="entry name" value="AAA"/>
    <property type="match status" value="1"/>
</dbReference>
<dbReference type="InterPro" id="IPR015854">
    <property type="entry name" value="ABC_transpr_LolD-like"/>
</dbReference>
<dbReference type="EMBL" id="MEZY01000044">
    <property type="protein sequence ID" value="OGD62734.1"/>
    <property type="molecule type" value="Genomic_DNA"/>
</dbReference>
<name>A0A1F5E647_9BACT</name>